<comment type="caution">
    <text evidence="1">The sequence shown here is derived from an EMBL/GenBank/DDBJ whole genome shotgun (WGS) entry which is preliminary data.</text>
</comment>
<evidence type="ECO:0000313" key="1">
    <source>
        <dbReference type="EMBL" id="GIN59145.1"/>
    </source>
</evidence>
<accession>A0ABQ4KMI9</accession>
<evidence type="ECO:0000313" key="2">
    <source>
        <dbReference type="Proteomes" id="UP000679950"/>
    </source>
</evidence>
<dbReference type="RefSeq" id="WP_212967080.1">
    <property type="nucleotide sequence ID" value="NZ_BORB01000037.1"/>
</dbReference>
<keyword evidence="2" id="KW-1185">Reference proteome</keyword>
<proteinExistence type="predicted"/>
<dbReference type="EMBL" id="BORB01000037">
    <property type="protein sequence ID" value="GIN59145.1"/>
    <property type="molecule type" value="Genomic_DNA"/>
</dbReference>
<reference evidence="1 2" key="1">
    <citation type="submission" date="2021-03" db="EMBL/GenBank/DDBJ databases">
        <title>Antimicrobial resistance genes in bacteria isolated from Japanese honey, and their potential for conferring macrolide and lincosamide resistance in the American foulbrood pathogen Paenibacillus larvae.</title>
        <authorList>
            <person name="Okamoto M."/>
            <person name="Kumagai M."/>
            <person name="Kanamori H."/>
            <person name="Takamatsu D."/>
        </authorList>
    </citation>
    <scope>NUCLEOTIDE SEQUENCE [LARGE SCALE GENOMIC DNA]</scope>
    <source>
        <strain evidence="1 2">J8TS2</strain>
    </source>
</reference>
<name>A0ABQ4KMI9_9BACI</name>
<sequence>MFVALNLHASQIGGYTMGNLKYVQERTRYMIETHNFINNKAPEWFDNCKL</sequence>
<protein>
    <submittedName>
        <fullName evidence="1">Uncharacterized protein</fullName>
    </submittedName>
</protein>
<dbReference type="Proteomes" id="UP000679950">
    <property type="component" value="Unassembled WGS sequence"/>
</dbReference>
<organism evidence="1 2">
    <name type="scientific">Lederbergia ruris</name>
    <dbReference type="NCBI Taxonomy" id="217495"/>
    <lineage>
        <taxon>Bacteria</taxon>
        <taxon>Bacillati</taxon>
        <taxon>Bacillota</taxon>
        <taxon>Bacilli</taxon>
        <taxon>Bacillales</taxon>
        <taxon>Bacillaceae</taxon>
        <taxon>Lederbergia</taxon>
    </lineage>
</organism>
<gene>
    <name evidence="1" type="ORF">J8TS2_34640</name>
</gene>